<dbReference type="PANTHER" id="PTHR43649">
    <property type="entry name" value="ARABINOSE-BINDING PROTEIN-RELATED"/>
    <property type="match status" value="1"/>
</dbReference>
<name>A0A8J6YTF2_9RHOB</name>
<dbReference type="GO" id="GO:0042597">
    <property type="term" value="C:periplasmic space"/>
    <property type="evidence" value="ECO:0007669"/>
    <property type="project" value="UniProtKB-SubCell"/>
</dbReference>
<dbReference type="Gene3D" id="3.40.190.10">
    <property type="entry name" value="Periplasmic binding protein-like II"/>
    <property type="match status" value="2"/>
</dbReference>
<reference evidence="4" key="1">
    <citation type="submission" date="2020-09" db="EMBL/GenBank/DDBJ databases">
        <title>A novel bacterium of genus Mangrovicoccus, isolated from South China Sea.</title>
        <authorList>
            <person name="Huang H."/>
            <person name="Mo K."/>
            <person name="Hu Y."/>
        </authorList>
    </citation>
    <scope>NUCLEOTIDE SEQUENCE</scope>
    <source>
        <strain evidence="4">HB182678</strain>
    </source>
</reference>
<keyword evidence="3" id="KW-0732">Signal</keyword>
<keyword evidence="5" id="KW-1185">Reference proteome</keyword>
<comment type="subcellular location">
    <subcellularLocation>
        <location evidence="1">Periplasm</location>
    </subcellularLocation>
</comment>
<evidence type="ECO:0000256" key="3">
    <source>
        <dbReference type="SAM" id="SignalP"/>
    </source>
</evidence>
<feature type="chain" id="PRO_5035178913" evidence="3">
    <location>
        <begin position="25"/>
        <end position="460"/>
    </location>
</feature>
<dbReference type="PANTHER" id="PTHR43649:SF12">
    <property type="entry name" value="DIACETYLCHITOBIOSE BINDING PROTEIN DASA"/>
    <property type="match status" value="1"/>
</dbReference>
<proteinExistence type="inferred from homology"/>
<dbReference type="Proteomes" id="UP000609121">
    <property type="component" value="Unassembled WGS sequence"/>
</dbReference>
<dbReference type="SUPFAM" id="SSF53850">
    <property type="entry name" value="Periplasmic binding protein-like II"/>
    <property type="match status" value="1"/>
</dbReference>
<evidence type="ECO:0000313" key="5">
    <source>
        <dbReference type="Proteomes" id="UP000609121"/>
    </source>
</evidence>
<accession>A0A8J6YTF2</accession>
<dbReference type="EMBL" id="JACVXA010000034">
    <property type="protein sequence ID" value="MBE3638898.1"/>
    <property type="molecule type" value="Genomic_DNA"/>
</dbReference>
<evidence type="ECO:0000256" key="1">
    <source>
        <dbReference type="ARBA" id="ARBA00004418"/>
    </source>
</evidence>
<gene>
    <name evidence="4" type="ORF">ICN82_11860</name>
</gene>
<comment type="similarity">
    <text evidence="2">Belongs to the bacterial solute-binding protein 1 family.</text>
</comment>
<protein>
    <submittedName>
        <fullName evidence="4">Extracellular solute-binding protein</fullName>
    </submittedName>
</protein>
<evidence type="ECO:0000313" key="4">
    <source>
        <dbReference type="EMBL" id="MBE3638898.1"/>
    </source>
</evidence>
<evidence type="ECO:0000256" key="2">
    <source>
        <dbReference type="ARBA" id="ARBA00008520"/>
    </source>
</evidence>
<dbReference type="InterPro" id="IPR006059">
    <property type="entry name" value="SBP"/>
</dbReference>
<sequence>MRRKSLTAAGLSALALAAAGQASAWSYEEAAAPYQGVEISILDEVTPLQEQFAEIVPEFEALTGIKVNYQLLNHFEVINRGQADMLSGRGEYDAVMAHSLQVGLLMDAGVLMPIDGFLADPALTDPEFAQDDLIDPAFRSLAFLGDSQYSFLNWNYNMVYWARGDLLGDPAEMEAFEAAYGYPLAPAQTFDQLRDIAEFFTRKAGETLAGETLDSDFYGIVMEGMNGGGTYVPVWQVFIKNAGGDIFDEAGHPTFDSLAVIKGLQTWGDLWQFSPPGQAEYSLIDVPTVMGNGIAAQSIAYSDFVLGIDREGASALHGKFTYGPTPVYEEGGDYHAAGEPSGYFISKHSENPEATYLFLQWAAERKTQADLLSSGVGVPVRDSSWATLMTEGNKLNGLYDAMKASLAGVEATPKAPRWFQISDVMNRIFQQVGLGQMSAEEAAAALQSEVSAICDPCLLQ</sequence>
<dbReference type="AlphaFoldDB" id="A0A8J6YTF2"/>
<dbReference type="Pfam" id="PF01547">
    <property type="entry name" value="SBP_bac_1"/>
    <property type="match status" value="1"/>
</dbReference>
<feature type="signal peptide" evidence="3">
    <location>
        <begin position="1"/>
        <end position="24"/>
    </location>
</feature>
<comment type="caution">
    <text evidence="4">The sequence shown here is derived from an EMBL/GenBank/DDBJ whole genome shotgun (WGS) entry which is preliminary data.</text>
</comment>
<organism evidence="4 5">
    <name type="scientific">Mangrovicoccus algicola</name>
    <dbReference type="NCBI Taxonomy" id="2771008"/>
    <lineage>
        <taxon>Bacteria</taxon>
        <taxon>Pseudomonadati</taxon>
        <taxon>Pseudomonadota</taxon>
        <taxon>Alphaproteobacteria</taxon>
        <taxon>Rhodobacterales</taxon>
        <taxon>Paracoccaceae</taxon>
        <taxon>Mangrovicoccus</taxon>
    </lineage>
</organism>
<dbReference type="InterPro" id="IPR050490">
    <property type="entry name" value="Bact_solute-bd_prot1"/>
</dbReference>